<gene>
    <name evidence="2" type="ORF">E0F76_10040</name>
</gene>
<keyword evidence="3" id="KW-1185">Reference proteome</keyword>
<evidence type="ECO:0000256" key="1">
    <source>
        <dbReference type="SAM" id="SignalP"/>
    </source>
</evidence>
<dbReference type="Proteomes" id="UP000295479">
    <property type="component" value="Unassembled WGS sequence"/>
</dbReference>
<proteinExistence type="predicted"/>
<evidence type="ECO:0000313" key="3">
    <source>
        <dbReference type="Proteomes" id="UP000295479"/>
    </source>
</evidence>
<dbReference type="NCBIfam" id="NF038133">
    <property type="entry name" value="choice_anch_L"/>
    <property type="match status" value="1"/>
</dbReference>
<keyword evidence="1" id="KW-0732">Signal</keyword>
<feature type="chain" id="PRO_5020401328" evidence="1">
    <location>
        <begin position="19"/>
        <end position="1423"/>
    </location>
</feature>
<sequence>MKKIFLVFNLISCFLCYSQSIQINTSTYSVPELVKDVLINKNCITLNNITWRTGNTNGYGSTNGIGYFENTNPNFPLKKGVVLSTGNVLNAAGPNTSMLDDGNDTWLGDADLEATLSSAGIPMQSLNATVLEFDFIPFSSNFDFQFLFASEEYGNYQCQFSDAFAFLLTNESTGVTTNLAVIAGTTTPISVVTIRDFLYNSSCPSANSNYFGSFNGGSAAESSATNFNGQTVVMNASSTTLIPNTTYHIKLVIADRKDFKADSAIFLGANSFNVGQDVLGPDLTIASKTALCENTSYTINSSLDPTIYSFEWTYNDTPIGGNTPSIIANKPGKYGLTYSIKSTSCSVTTDFIKIEYYDPIITPEPIDLYKCDSGQSNFTFDLAINTPIVNVPGNQISYHASKNDALSNANPLPATYTISSGNFPTTIWIRIENTSKGCVITKSFELKTTPPPVANFPGNISLCENTQGSKTASFAISSQTTAILNGQSSDIYSVSYYSNLAEADSRTNPIATSNITSGNATIFARIQNNTGPKCYSITSFKLNVIPRPLLDVIPNQYVCKSFILPVLENTGTYYSGANKGLPILYAGDEISIDKKIYIYNETANTPVCSEENNFTIKIIKPVDITPNSITVCDQYLLPANLFNMRYFTMPGGPNGGGDELFGGKTILTTIGLTTLYTYFESTELNSCTLESKFDITIDETPKITGTFTNIFECISYDLPPLSVGNYYTYNKSNDKYTLAVSPIISTTTLYVFAQNNSCRTPDIIFTVYIGSLGLSNINQCNSYNLPSAPIGEYRDAPNGGGNLIQPGIISKSTTIYTYVSGAGTPNCTANQSFKIKINAPFLTKPADVTACESYLLPSQIDQEEYYTLPGGSTNAENVKLIPNKSIITETSTLYIFKKSLEVADCYNEIPWSITINKKPKIDSRGSIVQCDDYQLTPLENGNYFNEPNGVNPIPTGTIISEKNKRIYIYAVNQNDKSCYAENFFDITINGAKADPIPSQLTYCDSFTFPPLPSPNNFYYDAPGGPSGGGNKIPFGTTITKATAMPFYYTYYETGDRLNCFNENAFKITIVNKPVANPVNSIEVCDTFGPNDGIYQFDLTTSDIRRQILSSQNPDSEFTLTFYNSQAEANNPNAIPIANPQKYQNLNPNNDSVWIRVANNSIANPCFDTVELKLKVNRIPNINLKTEYFVCEDYATGLLLNSATLNTGLSTTNYSFAWTFNGESYGGNTASITSSKSGTYAVIATNTTTLCTSTYETKITIYNPHIEITYSDAFEEPSSITVTVLGNGSENYEYQIDGSNYQDSNIFNAFIPGEHTIAVNDKNGNCNPAPIKVIIINYPKFFTPNGDGYNETWNIKHLLSTNPNAQIAIFDRFGKQITQITPSTQGWNGLLNGQLLPSSDYWFTVDYSEKGIQKTFKSHFTLKR</sequence>
<dbReference type="InterPro" id="IPR049804">
    <property type="entry name" value="Choice_anch_L"/>
</dbReference>
<dbReference type="RefSeq" id="WP_132005052.1">
    <property type="nucleotide sequence ID" value="NZ_SMFK01000005.1"/>
</dbReference>
<dbReference type="OrthoDB" id="9765926at2"/>
<organism evidence="2 3">
    <name type="scientific">Flavobacterium cellulosilyticum</name>
    <dbReference type="NCBI Taxonomy" id="2541731"/>
    <lineage>
        <taxon>Bacteria</taxon>
        <taxon>Pseudomonadati</taxon>
        <taxon>Bacteroidota</taxon>
        <taxon>Flavobacteriia</taxon>
        <taxon>Flavobacteriales</taxon>
        <taxon>Flavobacteriaceae</taxon>
        <taxon>Flavobacterium</taxon>
    </lineage>
</organism>
<evidence type="ECO:0000313" key="2">
    <source>
        <dbReference type="EMBL" id="TDD96972.1"/>
    </source>
</evidence>
<comment type="caution">
    <text evidence="2">The sequence shown here is derived from an EMBL/GenBank/DDBJ whole genome shotgun (WGS) entry which is preliminary data.</text>
</comment>
<feature type="signal peptide" evidence="1">
    <location>
        <begin position="1"/>
        <end position="18"/>
    </location>
</feature>
<accession>A0A4R5CI17</accession>
<protein>
    <submittedName>
        <fullName evidence="2">T9SS type B sorting domain-containing protein</fullName>
    </submittedName>
</protein>
<dbReference type="NCBIfam" id="TIGR04131">
    <property type="entry name" value="Bac_Flav_CTERM"/>
    <property type="match status" value="1"/>
</dbReference>
<dbReference type="EMBL" id="SMFK01000005">
    <property type="protein sequence ID" value="TDD96972.1"/>
    <property type="molecule type" value="Genomic_DNA"/>
</dbReference>
<dbReference type="Pfam" id="PF13585">
    <property type="entry name" value="CHU_C"/>
    <property type="match status" value="1"/>
</dbReference>
<dbReference type="InterPro" id="IPR026341">
    <property type="entry name" value="T9SS_type_B"/>
</dbReference>
<reference evidence="2 3" key="1">
    <citation type="submission" date="2019-03" db="EMBL/GenBank/DDBJ databases">
        <title>Flavobacterium AR-3-4 sp. nov. isolated from arctic soil.</title>
        <authorList>
            <person name="Chaudhary D.K."/>
        </authorList>
    </citation>
    <scope>NUCLEOTIDE SEQUENCE [LARGE SCALE GENOMIC DNA]</scope>
    <source>
        <strain evidence="2 3">AR-3-4</strain>
    </source>
</reference>
<name>A0A4R5CI17_9FLAO</name>